<feature type="domain" description="SAM-dependent MTase RsmB/NOP-type" evidence="6">
    <location>
        <begin position="147"/>
        <end position="419"/>
    </location>
</feature>
<dbReference type="InterPro" id="IPR023267">
    <property type="entry name" value="RCMT"/>
</dbReference>
<dbReference type="InterPro" id="IPR054728">
    <property type="entry name" value="RsmB-like_ferredoxin"/>
</dbReference>
<keyword evidence="8" id="KW-1185">Reference proteome</keyword>
<dbReference type="SUPFAM" id="SSF53335">
    <property type="entry name" value="S-adenosyl-L-methionine-dependent methyltransferases"/>
    <property type="match status" value="1"/>
</dbReference>
<dbReference type="RefSeq" id="WP_109906446.1">
    <property type="nucleotide sequence ID" value="NZ_QGLE01000007.1"/>
</dbReference>
<keyword evidence="3 5" id="KW-0949">S-adenosyl-L-methionine</keyword>
<dbReference type="Pfam" id="PF01189">
    <property type="entry name" value="Methyltr_RsmB-F"/>
    <property type="match status" value="1"/>
</dbReference>
<dbReference type="Gene3D" id="3.40.50.150">
    <property type="entry name" value="Vaccinia Virus protein VP39"/>
    <property type="match status" value="1"/>
</dbReference>
<evidence type="ECO:0000256" key="1">
    <source>
        <dbReference type="ARBA" id="ARBA00022603"/>
    </source>
</evidence>
<evidence type="ECO:0000256" key="2">
    <source>
        <dbReference type="ARBA" id="ARBA00022679"/>
    </source>
</evidence>
<dbReference type="Proteomes" id="UP000245461">
    <property type="component" value="Unassembled WGS sequence"/>
</dbReference>
<dbReference type="Pfam" id="PF22458">
    <property type="entry name" value="RsmF-B_ferredox"/>
    <property type="match status" value="1"/>
</dbReference>
<feature type="binding site" evidence="5">
    <location>
        <position position="261"/>
    </location>
    <ligand>
        <name>S-adenosyl-L-methionine</name>
        <dbReference type="ChEBI" id="CHEBI:59789"/>
    </ligand>
</feature>
<dbReference type="GO" id="GO:0003723">
    <property type="term" value="F:RNA binding"/>
    <property type="evidence" value="ECO:0007669"/>
    <property type="project" value="UniProtKB-UniRule"/>
</dbReference>
<sequence length="422" mass="44330">MQPAARISAAIEILIEIAAATEAADRVVDRYFRNRRYAGKQDRAAINGIVWYALRRQGSIAHLTGEAASPRLTAMAAAVLSGFTDAATLEGWCTGEGHAPAPLSAAERAGLGRLATVGDVPDCVAGDYPESLDPLLRRRFGDRLGAVMAAMAGRAPLDLRVNTLKATREEVLGELAGLGLRAVPCALSPVGIRIEGRERLGQLAPFAEGRIEVQDEGSQLVALACAARPGQAIADYCAGAGGKALALAAAMNGQGRLLALDVEERRLSRMKPRLERAGIAGFVETAAISPELMAREAGAFDCVLVDAPCSLSGTWRRNPAARWSLTPDRVAELAELQGQIIDEAARLVRPGGRLVYATCSVFMEEDEDVVAGFLTRHPDFAPLALEQALPGIMDNGLGVALDPAAQGTDGFFVSAVTRASAG</sequence>
<dbReference type="OrthoDB" id="9810297at2"/>
<dbReference type="PANTHER" id="PTHR22807">
    <property type="entry name" value="NOP2 YEAST -RELATED NOL1/NOP2/FMU SUN DOMAIN-CONTAINING"/>
    <property type="match status" value="1"/>
</dbReference>
<comment type="caution">
    <text evidence="7">The sequence shown here is derived from an EMBL/GenBank/DDBJ whole genome shotgun (WGS) entry which is preliminary data.</text>
</comment>
<dbReference type="PANTHER" id="PTHR22807:SF53">
    <property type="entry name" value="RIBOSOMAL RNA SMALL SUBUNIT METHYLTRANSFERASE B-RELATED"/>
    <property type="match status" value="1"/>
</dbReference>
<evidence type="ECO:0000256" key="4">
    <source>
        <dbReference type="ARBA" id="ARBA00022884"/>
    </source>
</evidence>
<dbReference type="EMBL" id="QGLE01000007">
    <property type="protein sequence ID" value="PWR21338.1"/>
    <property type="molecule type" value="Genomic_DNA"/>
</dbReference>
<keyword evidence="2 5" id="KW-0808">Transferase</keyword>
<dbReference type="InterPro" id="IPR049560">
    <property type="entry name" value="MeTrfase_RsmB-F_NOP2_cat"/>
</dbReference>
<dbReference type="GO" id="GO:0008173">
    <property type="term" value="F:RNA methyltransferase activity"/>
    <property type="evidence" value="ECO:0007669"/>
    <property type="project" value="InterPro"/>
</dbReference>
<feature type="active site" description="Nucleophile" evidence="5">
    <location>
        <position position="359"/>
    </location>
</feature>
<dbReference type="GO" id="GO:0001510">
    <property type="term" value="P:RNA methylation"/>
    <property type="evidence" value="ECO:0007669"/>
    <property type="project" value="InterPro"/>
</dbReference>
<dbReference type="InterPro" id="IPR001678">
    <property type="entry name" value="MeTrfase_RsmB-F_NOP2_dom"/>
</dbReference>
<name>A0A317E2M6_9PROT</name>
<accession>A0A317E2M6</accession>
<comment type="similarity">
    <text evidence="5">Belongs to the class I-like SAM-binding methyltransferase superfamily. RsmB/NOP family.</text>
</comment>
<evidence type="ECO:0000259" key="6">
    <source>
        <dbReference type="PROSITE" id="PS51686"/>
    </source>
</evidence>
<keyword evidence="1 5" id="KW-0489">Methyltransferase</keyword>
<protein>
    <recommendedName>
        <fullName evidence="6">SAM-dependent MTase RsmB/NOP-type domain-containing protein</fullName>
    </recommendedName>
</protein>
<comment type="caution">
    <text evidence="5">Lacks conserved residue(s) required for the propagation of feature annotation.</text>
</comment>
<dbReference type="InterPro" id="IPR029063">
    <property type="entry name" value="SAM-dependent_MTases_sf"/>
</dbReference>
<gene>
    <name evidence="7" type="ORF">DKG74_12905</name>
</gene>
<dbReference type="PRINTS" id="PR02008">
    <property type="entry name" value="RCMTFAMILY"/>
</dbReference>
<dbReference type="AlphaFoldDB" id="A0A317E2M6"/>
<feature type="binding site" evidence="5">
    <location>
        <position position="306"/>
    </location>
    <ligand>
        <name>S-adenosyl-L-methionine</name>
        <dbReference type="ChEBI" id="CHEBI:59789"/>
    </ligand>
</feature>
<proteinExistence type="inferred from homology"/>
<dbReference type="PROSITE" id="PS51686">
    <property type="entry name" value="SAM_MT_RSMB_NOP"/>
    <property type="match status" value="1"/>
</dbReference>
<reference evidence="7 8" key="1">
    <citation type="submission" date="2018-05" db="EMBL/GenBank/DDBJ databases">
        <title>Zavarzinia sp. HR-AS.</title>
        <authorList>
            <person name="Lee Y."/>
            <person name="Jeon C.O."/>
        </authorList>
    </citation>
    <scope>NUCLEOTIDE SEQUENCE [LARGE SCALE GENOMIC DNA]</scope>
    <source>
        <strain evidence="7 8">HR-AS</strain>
    </source>
</reference>
<evidence type="ECO:0000256" key="3">
    <source>
        <dbReference type="ARBA" id="ARBA00022691"/>
    </source>
</evidence>
<organism evidence="7 8">
    <name type="scientific">Zavarzinia aquatilis</name>
    <dbReference type="NCBI Taxonomy" id="2211142"/>
    <lineage>
        <taxon>Bacteria</taxon>
        <taxon>Pseudomonadati</taxon>
        <taxon>Pseudomonadota</taxon>
        <taxon>Alphaproteobacteria</taxon>
        <taxon>Rhodospirillales</taxon>
        <taxon>Zavarziniaceae</taxon>
        <taxon>Zavarzinia</taxon>
    </lineage>
</organism>
<evidence type="ECO:0000313" key="8">
    <source>
        <dbReference type="Proteomes" id="UP000245461"/>
    </source>
</evidence>
<evidence type="ECO:0000256" key="5">
    <source>
        <dbReference type="PROSITE-ProRule" id="PRU01023"/>
    </source>
</evidence>
<evidence type="ECO:0000313" key="7">
    <source>
        <dbReference type="EMBL" id="PWR21338.1"/>
    </source>
</evidence>
<keyword evidence="4 5" id="KW-0694">RNA-binding</keyword>